<dbReference type="GO" id="GO:0004176">
    <property type="term" value="F:ATP-dependent peptidase activity"/>
    <property type="evidence" value="ECO:0007669"/>
    <property type="project" value="InterPro"/>
</dbReference>
<keyword evidence="3" id="KW-0645">Protease</keyword>
<keyword evidence="2" id="KW-0963">Cytoplasm</keyword>
<dbReference type="Gene3D" id="3.90.226.10">
    <property type="entry name" value="2-enoyl-CoA Hydratase, Chain A, domain 1"/>
    <property type="match status" value="1"/>
</dbReference>
<gene>
    <name evidence="7" type="ORF">SAMN05444374_11637</name>
</gene>
<name>A0A1I0U9R7_9NOCA</name>
<dbReference type="PANTHER" id="PTHR10381">
    <property type="entry name" value="ATP-DEPENDENT CLP PROTEASE PROTEOLYTIC SUBUNIT"/>
    <property type="match status" value="1"/>
</dbReference>
<evidence type="ECO:0000256" key="3">
    <source>
        <dbReference type="ARBA" id="ARBA00022670"/>
    </source>
</evidence>
<dbReference type="PRINTS" id="PR00127">
    <property type="entry name" value="CLPPROTEASEP"/>
</dbReference>
<dbReference type="Pfam" id="PF00574">
    <property type="entry name" value="CLP_protease"/>
    <property type="match status" value="1"/>
</dbReference>
<evidence type="ECO:0000313" key="8">
    <source>
        <dbReference type="Proteomes" id="UP000182054"/>
    </source>
</evidence>
<dbReference type="CDD" id="cd07016">
    <property type="entry name" value="S14_ClpP_1"/>
    <property type="match status" value="1"/>
</dbReference>
<dbReference type="GO" id="GO:0004252">
    <property type="term" value="F:serine-type endopeptidase activity"/>
    <property type="evidence" value="ECO:0007669"/>
    <property type="project" value="InterPro"/>
</dbReference>
<evidence type="ECO:0000256" key="1">
    <source>
        <dbReference type="ARBA" id="ARBA00007039"/>
    </source>
</evidence>
<evidence type="ECO:0000256" key="5">
    <source>
        <dbReference type="ARBA" id="ARBA00022825"/>
    </source>
</evidence>
<dbReference type="GO" id="GO:0051117">
    <property type="term" value="F:ATPase binding"/>
    <property type="evidence" value="ECO:0007669"/>
    <property type="project" value="TreeGrafter"/>
</dbReference>
<evidence type="ECO:0000256" key="6">
    <source>
        <dbReference type="RuleBase" id="RU003567"/>
    </source>
</evidence>
<evidence type="ECO:0000256" key="4">
    <source>
        <dbReference type="ARBA" id="ARBA00022801"/>
    </source>
</evidence>
<dbReference type="InterPro" id="IPR029045">
    <property type="entry name" value="ClpP/crotonase-like_dom_sf"/>
</dbReference>
<accession>A0A1I0U9R7</accession>
<dbReference type="InterPro" id="IPR023562">
    <property type="entry name" value="ClpP/TepA"/>
</dbReference>
<reference evidence="7 8" key="1">
    <citation type="submission" date="2016-10" db="EMBL/GenBank/DDBJ databases">
        <authorList>
            <person name="de Groot N.N."/>
        </authorList>
    </citation>
    <scope>NUCLEOTIDE SEQUENCE [LARGE SCALE GENOMIC DNA]</scope>
    <source>
        <strain evidence="7 8">DSM 44908</strain>
    </source>
</reference>
<comment type="similarity">
    <text evidence="1 6">Belongs to the peptidase S14 family.</text>
</comment>
<dbReference type="InterPro" id="IPR012106">
    <property type="entry name" value="Phage_Mu_Gp1"/>
</dbReference>
<proteinExistence type="inferred from homology"/>
<keyword evidence="5" id="KW-0720">Serine protease</keyword>
<dbReference type="InterPro" id="IPR001907">
    <property type="entry name" value="ClpP"/>
</dbReference>
<evidence type="ECO:0000313" key="7">
    <source>
        <dbReference type="EMBL" id="SFA60839.1"/>
    </source>
</evidence>
<dbReference type="GeneID" id="85487302"/>
<dbReference type="Pfam" id="PF10123">
    <property type="entry name" value="Mu-like_Pro"/>
    <property type="match status" value="1"/>
</dbReference>
<dbReference type="NCBIfam" id="NF045542">
    <property type="entry name" value="Clp_rel_HeadMat"/>
    <property type="match status" value="1"/>
</dbReference>
<dbReference type="SUPFAM" id="SSF52096">
    <property type="entry name" value="ClpP/crotonase"/>
    <property type="match status" value="1"/>
</dbReference>
<dbReference type="GO" id="GO:0009368">
    <property type="term" value="C:endopeptidase Clp complex"/>
    <property type="evidence" value="ECO:0007669"/>
    <property type="project" value="TreeGrafter"/>
</dbReference>
<protein>
    <recommendedName>
        <fullName evidence="6">ATP-dependent Clp protease proteolytic subunit</fullName>
    </recommendedName>
</protein>
<sequence length="419" mass="45163">MNRIDARVRAALRDTDAAREPWWRINNAATDGPTEILIYGEIGWSFWDDSVTAIDFVNELREIDTDRIDVRINSPGGDVFDGIAIMNALRAHKAKVTTYIDGIAASAASFIAMAGDDVVIRRNAEMMIHDAWGVSVGNAEDMREMSTRLDQISDNIASMYADKAGGGVAKWRTAMKTETWYSDKEALDAGLVDRIDKGTATQDAKNRFDLSIFNFAGRRAAPEPPRIAAMTTSAERVEGTEEEKETKVTTLSEGLRERLGADPEATEEQLLELALERLTDPATEATEPAAEAEPAPAAAAASTVPGVVTIDEERLRNLEAGMARLAAFEDREAATERDAVVNDAVSAGKIPAARVEHWKNLLAKDPGIKDVLEAMPAGAAVPVGEIGHGQDGAHGAEVVGASAQLADITSTPEYKNWSF</sequence>
<dbReference type="EMBL" id="FOJN01000016">
    <property type="protein sequence ID" value="SFA60839.1"/>
    <property type="molecule type" value="Genomic_DNA"/>
</dbReference>
<dbReference type="PANTHER" id="PTHR10381:SF70">
    <property type="entry name" value="ATP-DEPENDENT CLP PROTEASE PROTEOLYTIC SUBUNIT"/>
    <property type="match status" value="1"/>
</dbReference>
<dbReference type="GO" id="GO:0006515">
    <property type="term" value="P:protein quality control for misfolded or incompletely synthesized proteins"/>
    <property type="evidence" value="ECO:0007669"/>
    <property type="project" value="TreeGrafter"/>
</dbReference>
<evidence type="ECO:0000256" key="2">
    <source>
        <dbReference type="ARBA" id="ARBA00022490"/>
    </source>
</evidence>
<dbReference type="RefSeq" id="WP_068361704.1">
    <property type="nucleotide sequence ID" value="NZ_FOJN01000016.1"/>
</dbReference>
<organism evidence="7 8">
    <name type="scientific">Rhodococcoides kroppenstedtii</name>
    <dbReference type="NCBI Taxonomy" id="293050"/>
    <lineage>
        <taxon>Bacteria</taxon>
        <taxon>Bacillati</taxon>
        <taxon>Actinomycetota</taxon>
        <taxon>Actinomycetes</taxon>
        <taxon>Mycobacteriales</taxon>
        <taxon>Nocardiaceae</taxon>
        <taxon>Rhodococcoides</taxon>
    </lineage>
</organism>
<keyword evidence="4" id="KW-0378">Hydrolase</keyword>
<dbReference type="Proteomes" id="UP000182054">
    <property type="component" value="Unassembled WGS sequence"/>
</dbReference>
<dbReference type="AlphaFoldDB" id="A0A1I0U9R7"/>